<keyword evidence="2" id="KW-1185">Reference proteome</keyword>
<organism evidence="1 2">
    <name type="scientific">Mytilus galloprovincialis</name>
    <name type="common">Mediterranean mussel</name>
    <dbReference type="NCBI Taxonomy" id="29158"/>
    <lineage>
        <taxon>Eukaryota</taxon>
        <taxon>Metazoa</taxon>
        <taxon>Spiralia</taxon>
        <taxon>Lophotrochozoa</taxon>
        <taxon>Mollusca</taxon>
        <taxon>Bivalvia</taxon>
        <taxon>Autobranchia</taxon>
        <taxon>Pteriomorphia</taxon>
        <taxon>Mytilida</taxon>
        <taxon>Mytiloidea</taxon>
        <taxon>Mytilidae</taxon>
        <taxon>Mytilinae</taxon>
        <taxon>Mytilus</taxon>
    </lineage>
</organism>
<evidence type="ECO:0008006" key="3">
    <source>
        <dbReference type="Google" id="ProtNLM"/>
    </source>
</evidence>
<dbReference type="InterPro" id="IPR016187">
    <property type="entry name" value="CTDL_fold"/>
</dbReference>
<dbReference type="Proteomes" id="UP000596742">
    <property type="component" value="Unassembled WGS sequence"/>
</dbReference>
<evidence type="ECO:0000313" key="1">
    <source>
        <dbReference type="EMBL" id="VDI84277.1"/>
    </source>
</evidence>
<dbReference type="SUPFAM" id="SSF56436">
    <property type="entry name" value="C-type lectin-like"/>
    <property type="match status" value="1"/>
</dbReference>
<evidence type="ECO:0000313" key="2">
    <source>
        <dbReference type="Proteomes" id="UP000596742"/>
    </source>
</evidence>
<protein>
    <recommendedName>
        <fullName evidence="3">C-type lectin domain-containing protein</fullName>
    </recommendedName>
</protein>
<proteinExistence type="predicted"/>
<feature type="non-terminal residue" evidence="1">
    <location>
        <position position="64"/>
    </location>
</feature>
<dbReference type="Gene3D" id="3.10.100.10">
    <property type="entry name" value="Mannose-Binding Protein A, subunit A"/>
    <property type="match status" value="1"/>
</dbReference>
<sequence length="64" mass="7546">GRIIERVAIQGRTNVNGVWTYDDGTPLVYTNWMPPYPQPGTWWYLQIYTNDEWTDQSNIRSDVP</sequence>
<reference evidence="1" key="1">
    <citation type="submission" date="2018-11" db="EMBL/GenBank/DDBJ databases">
        <authorList>
            <person name="Alioto T."/>
            <person name="Alioto T."/>
        </authorList>
    </citation>
    <scope>NUCLEOTIDE SEQUENCE</scope>
</reference>
<comment type="caution">
    <text evidence="1">The sequence shown here is derived from an EMBL/GenBank/DDBJ whole genome shotgun (WGS) entry which is preliminary data.</text>
</comment>
<accession>A0A8B6HU44</accession>
<name>A0A8B6HU44_MYTGA</name>
<dbReference type="AlphaFoldDB" id="A0A8B6HU44"/>
<gene>
    <name evidence="1" type="ORF">MGAL_10B057534</name>
</gene>
<dbReference type="EMBL" id="UYJE01010555">
    <property type="protein sequence ID" value="VDI84277.1"/>
    <property type="molecule type" value="Genomic_DNA"/>
</dbReference>
<feature type="non-terminal residue" evidence="1">
    <location>
        <position position="1"/>
    </location>
</feature>
<dbReference type="InterPro" id="IPR016186">
    <property type="entry name" value="C-type_lectin-like/link_sf"/>
</dbReference>
<dbReference type="OrthoDB" id="10479540at2759"/>